<proteinExistence type="predicted"/>
<accession>A0AAD0XPS3</accession>
<dbReference type="RefSeq" id="WP_123179932.1">
    <property type="nucleotide sequence ID" value="NZ_CP033614.1"/>
</dbReference>
<dbReference type="AlphaFoldDB" id="A0AAD0XPS3"/>
<dbReference type="Proteomes" id="UP000276407">
    <property type="component" value="Chromosome 1"/>
</dbReference>
<organism evidence="1 2">
    <name type="scientific">Leptospira kmetyi</name>
    <dbReference type="NCBI Taxonomy" id="408139"/>
    <lineage>
        <taxon>Bacteria</taxon>
        <taxon>Pseudomonadati</taxon>
        <taxon>Spirochaetota</taxon>
        <taxon>Spirochaetia</taxon>
        <taxon>Leptospirales</taxon>
        <taxon>Leptospiraceae</taxon>
        <taxon>Leptospira</taxon>
    </lineage>
</organism>
<evidence type="ECO:0000313" key="1">
    <source>
        <dbReference type="EMBL" id="AYV56634.1"/>
    </source>
</evidence>
<protein>
    <submittedName>
        <fullName evidence="1">Uncharacterized protein</fullName>
    </submittedName>
</protein>
<name>A0AAD0XPS3_9LEPT</name>
<evidence type="ECO:0000313" key="2">
    <source>
        <dbReference type="Proteomes" id="UP000276407"/>
    </source>
</evidence>
<reference evidence="1 2" key="1">
    <citation type="submission" date="2018-11" db="EMBL/GenBank/DDBJ databases">
        <title>Complete genome sequence of Leptospira kmetyi isolate LS 001/16 from soil sample associated with a leptospirosis patient in Kelantan.</title>
        <authorList>
            <person name="Muhammad Yusoff F."/>
            <person name="Muhammad Yusoff S."/>
            <person name="Ahmad M.N."/>
            <person name="Yusof N.Y."/>
            <person name="Aziah I."/>
        </authorList>
    </citation>
    <scope>NUCLEOTIDE SEQUENCE [LARGE SCALE GENOMIC DNA]</scope>
    <source>
        <strain evidence="1 2">LS 001/16</strain>
    </source>
</reference>
<dbReference type="EMBL" id="CP033614">
    <property type="protein sequence ID" value="AYV56634.1"/>
    <property type="molecule type" value="Genomic_DNA"/>
</dbReference>
<gene>
    <name evidence="1" type="ORF">EFP84_14780</name>
</gene>
<dbReference type="KEGG" id="lkm:EFP84_14780"/>
<sequence length="342" mass="38582">MIRKSFGIFLFLSLFVHCATWERLTSPERWEWIGTARYKPVQIFVIDPTTDSEIEAEEGTKIRFPSGSLLGPGGSLIQAPVRIEISEYYKNADILLSGLSTASGQSPIQTKGMILLNAFTENGVKAKSNPKKPPQILFPSAFEPGYQVFYGTKTNEGTVDWSTDVAKTSNVSKKEEGKNLFQSAAGERTSALPSLAKNQSAQPTRGESINMSEGMEAARSFYYPILNLGWINCDRFLYMKIRLVSLTLDVNHPTWEDETTYQLILPSIRSVMPSYKDPSGKVYFPNLPFGEKAILYALKRSGVKGWQLWVRETEIGKEEKIVPEWELMKPKELEKRIQSLNF</sequence>